<evidence type="ECO:0000256" key="7">
    <source>
        <dbReference type="ARBA" id="ARBA00023014"/>
    </source>
</evidence>
<keyword evidence="6" id="KW-0408">Iron</keyword>
<dbReference type="EMBL" id="MFGO01000038">
    <property type="protein sequence ID" value="OGF40013.1"/>
    <property type="molecule type" value="Genomic_DNA"/>
</dbReference>
<evidence type="ECO:0000313" key="11">
    <source>
        <dbReference type="Proteomes" id="UP000177579"/>
    </source>
</evidence>
<dbReference type="GO" id="GO:0051539">
    <property type="term" value="F:4 iron, 4 sulfur cluster binding"/>
    <property type="evidence" value="ECO:0007669"/>
    <property type="project" value="UniProtKB-KW"/>
</dbReference>
<dbReference type="InterPro" id="IPR007197">
    <property type="entry name" value="rSAM"/>
</dbReference>
<dbReference type="Proteomes" id="UP000177579">
    <property type="component" value="Unassembled WGS sequence"/>
</dbReference>
<dbReference type="InterPro" id="IPR013848">
    <property type="entry name" value="Methylthiotransferase_N"/>
</dbReference>
<dbReference type="SFLD" id="SFLDG01061">
    <property type="entry name" value="methylthiotransferase"/>
    <property type="match status" value="1"/>
</dbReference>
<dbReference type="SFLD" id="SFLDS00029">
    <property type="entry name" value="Radical_SAM"/>
    <property type="match status" value="1"/>
</dbReference>
<dbReference type="SMART" id="SM00729">
    <property type="entry name" value="Elp3"/>
    <property type="match status" value="1"/>
</dbReference>
<proteinExistence type="predicted"/>
<keyword evidence="7" id="KW-0411">Iron-sulfur</keyword>
<dbReference type="AlphaFoldDB" id="A0A1F5TM52"/>
<dbReference type="InterPro" id="IPR006467">
    <property type="entry name" value="MiaB-like_bact"/>
</dbReference>
<evidence type="ECO:0000256" key="2">
    <source>
        <dbReference type="ARBA" id="ARBA00022485"/>
    </source>
</evidence>
<dbReference type="InterPro" id="IPR058240">
    <property type="entry name" value="rSAM_sf"/>
</dbReference>
<dbReference type="InterPro" id="IPR023404">
    <property type="entry name" value="rSAM_horseshoe"/>
</dbReference>
<sequence>MKYKIYTLGCKVNQYDSCMLSRKLSLNGFREASKDTDIIIVNTCAVTKIAIEKCKKIFAIARKENPKAKSVIMGCCSKIYKENLTDLNYDMLWGVGEFDELLEKIKKLTDFEQKKSNSLSKKEDSQIPQLKSRYFIKIQDGCEQLCSYCIVPYTRGKLKSRSALEVVEEVEKSVKNGYREIVLSGIHLGLYGAEISSMRLSELIKMLLRVIADSRIRLSSIEISEVNDDIINLLAHDRREGESYLCRHLHLPLQSGSNKILKLMNRPYTKEDFIKKIKKIRKTIGDIALTTDVIVGFPGETDDDFKETYRLLKTLKFSKIHVFPFSAHKLTPASKMKNQIGGDIKKKRAKILRDLSVKQEKEFKNNFRGQILDLVVENNGEDKFLGKSEYYFNVLFSKNQIYGDGKVREKEIIKVKI</sequence>
<keyword evidence="2" id="KW-0004">4Fe-4S</keyword>
<keyword evidence="4" id="KW-0949">S-adenosyl-L-methionine</keyword>
<evidence type="ECO:0000259" key="9">
    <source>
        <dbReference type="PROSITE" id="PS51918"/>
    </source>
</evidence>
<dbReference type="GO" id="GO:0046872">
    <property type="term" value="F:metal ion binding"/>
    <property type="evidence" value="ECO:0007669"/>
    <property type="project" value="UniProtKB-KW"/>
</dbReference>
<dbReference type="PANTHER" id="PTHR11918:SF45">
    <property type="entry name" value="THREONYLCARBAMOYLADENOSINE TRNA METHYLTHIOTRANSFERASE"/>
    <property type="match status" value="1"/>
</dbReference>
<dbReference type="Pfam" id="PF04055">
    <property type="entry name" value="Radical_SAM"/>
    <property type="match status" value="1"/>
</dbReference>
<dbReference type="Pfam" id="PF00919">
    <property type="entry name" value="UPF0004"/>
    <property type="match status" value="1"/>
</dbReference>
<reference evidence="10 11" key="1">
    <citation type="journal article" date="2016" name="Nat. Commun.">
        <title>Thousands of microbial genomes shed light on interconnected biogeochemical processes in an aquifer system.</title>
        <authorList>
            <person name="Anantharaman K."/>
            <person name="Brown C.T."/>
            <person name="Hug L.A."/>
            <person name="Sharon I."/>
            <person name="Castelle C.J."/>
            <person name="Probst A.J."/>
            <person name="Thomas B.C."/>
            <person name="Singh A."/>
            <person name="Wilkins M.J."/>
            <person name="Karaoz U."/>
            <person name="Brodie E.L."/>
            <person name="Williams K.H."/>
            <person name="Hubbard S.S."/>
            <person name="Banfield J.F."/>
        </authorList>
    </citation>
    <scope>NUCLEOTIDE SEQUENCE [LARGE SCALE GENOMIC DNA]</scope>
</reference>
<dbReference type="PANTHER" id="PTHR11918">
    <property type="entry name" value="RADICAL SAM PROTEINS"/>
    <property type="match status" value="1"/>
</dbReference>
<dbReference type="InterPro" id="IPR020612">
    <property type="entry name" value="Methylthiotransferase_CS"/>
</dbReference>
<dbReference type="PROSITE" id="PS51918">
    <property type="entry name" value="RADICAL_SAM"/>
    <property type="match status" value="1"/>
</dbReference>
<dbReference type="InterPro" id="IPR038135">
    <property type="entry name" value="Methylthiotransferase_N_sf"/>
</dbReference>
<keyword evidence="3 10" id="KW-0808">Transferase</keyword>
<dbReference type="InterPro" id="IPR005839">
    <property type="entry name" value="Methylthiotransferase"/>
</dbReference>
<evidence type="ECO:0000256" key="5">
    <source>
        <dbReference type="ARBA" id="ARBA00022723"/>
    </source>
</evidence>
<dbReference type="SFLD" id="SFLDG01082">
    <property type="entry name" value="B12-binding_domain_containing"/>
    <property type="match status" value="1"/>
</dbReference>
<dbReference type="PROSITE" id="PS01278">
    <property type="entry name" value="MTTASE_RADICAL"/>
    <property type="match status" value="1"/>
</dbReference>
<dbReference type="PROSITE" id="PS51449">
    <property type="entry name" value="MTTASE_N"/>
    <property type="match status" value="1"/>
</dbReference>
<dbReference type="NCBIfam" id="TIGR01579">
    <property type="entry name" value="MiaB-like-C"/>
    <property type="match status" value="1"/>
</dbReference>
<protein>
    <submittedName>
        <fullName evidence="10">tRNA (N(6)-L-threonylcarbamoyladenosine(37)-C(2))-methylthiotransferase MtaB</fullName>
    </submittedName>
</protein>
<dbReference type="GO" id="GO:0035598">
    <property type="term" value="F:tRNA (N(6)-L-threonylcarbamoyladenosine(37)-C(2))-methylthiotransferase activity"/>
    <property type="evidence" value="ECO:0007669"/>
    <property type="project" value="TreeGrafter"/>
</dbReference>
<dbReference type="NCBIfam" id="TIGR00089">
    <property type="entry name" value="MiaB/RimO family radical SAM methylthiotransferase"/>
    <property type="match status" value="1"/>
</dbReference>
<accession>A0A1F5TM52</accession>
<organism evidence="10 11">
    <name type="scientific">Candidatus Falkowbacteria bacterium RIFOXYD2_FULL_34_120</name>
    <dbReference type="NCBI Taxonomy" id="1798007"/>
    <lineage>
        <taxon>Bacteria</taxon>
        <taxon>Candidatus Falkowiibacteriota</taxon>
    </lineage>
</organism>
<keyword evidence="5" id="KW-0479">Metal-binding</keyword>
<evidence type="ECO:0000259" key="8">
    <source>
        <dbReference type="PROSITE" id="PS51449"/>
    </source>
</evidence>
<evidence type="ECO:0000256" key="3">
    <source>
        <dbReference type="ARBA" id="ARBA00022679"/>
    </source>
</evidence>
<comment type="cofactor">
    <cofactor evidence="1">
        <name>[4Fe-4S] cluster</name>
        <dbReference type="ChEBI" id="CHEBI:49883"/>
    </cofactor>
</comment>
<dbReference type="InterPro" id="IPR006638">
    <property type="entry name" value="Elp3/MiaA/NifB-like_rSAM"/>
</dbReference>
<evidence type="ECO:0000256" key="6">
    <source>
        <dbReference type="ARBA" id="ARBA00023004"/>
    </source>
</evidence>
<name>A0A1F5TM52_9BACT</name>
<dbReference type="FunFam" id="3.80.30.20:FF:000001">
    <property type="entry name" value="tRNA-2-methylthio-N(6)-dimethylallyladenosine synthase 2"/>
    <property type="match status" value="1"/>
</dbReference>
<dbReference type="Gene3D" id="3.80.30.20">
    <property type="entry name" value="tm_1862 like domain"/>
    <property type="match status" value="1"/>
</dbReference>
<feature type="domain" description="MTTase N-terminal" evidence="8">
    <location>
        <begin position="1"/>
        <end position="110"/>
    </location>
</feature>
<comment type="caution">
    <text evidence="10">The sequence shown here is derived from an EMBL/GenBank/DDBJ whole genome shotgun (WGS) entry which is preliminary data.</text>
</comment>
<dbReference type="SUPFAM" id="SSF102114">
    <property type="entry name" value="Radical SAM enzymes"/>
    <property type="match status" value="1"/>
</dbReference>
<evidence type="ECO:0000313" key="10">
    <source>
        <dbReference type="EMBL" id="OGF40013.1"/>
    </source>
</evidence>
<evidence type="ECO:0000256" key="1">
    <source>
        <dbReference type="ARBA" id="ARBA00001966"/>
    </source>
</evidence>
<dbReference type="Gene3D" id="3.40.50.12160">
    <property type="entry name" value="Methylthiotransferase, N-terminal domain"/>
    <property type="match status" value="1"/>
</dbReference>
<feature type="domain" description="Radical SAM core" evidence="9">
    <location>
        <begin position="128"/>
        <end position="362"/>
    </location>
</feature>
<gene>
    <name evidence="10" type="ORF">A2531_07350</name>
</gene>
<evidence type="ECO:0000256" key="4">
    <source>
        <dbReference type="ARBA" id="ARBA00022691"/>
    </source>
</evidence>